<gene>
    <name evidence="8" type="ORF">EKH79_12715</name>
</gene>
<dbReference type="PRINTS" id="PR00400">
    <property type="entry name" value="TETREPRESSOR"/>
</dbReference>
<organism evidence="8 9">
    <name type="scientific">Dyella dinghuensis</name>
    <dbReference type="NCBI Taxonomy" id="1920169"/>
    <lineage>
        <taxon>Bacteria</taxon>
        <taxon>Pseudomonadati</taxon>
        <taxon>Pseudomonadota</taxon>
        <taxon>Gammaproteobacteria</taxon>
        <taxon>Lysobacterales</taxon>
        <taxon>Rhodanobacteraceae</taxon>
        <taxon>Dyella</taxon>
    </lineage>
</organism>
<reference evidence="8 9" key="1">
    <citation type="submission" date="2018-12" db="EMBL/GenBank/DDBJ databases">
        <title>Dyella dinghuensis sp. nov. DHOA06 and Dyella choica sp. nov. 4M-K27, isolated from forest soil.</title>
        <authorList>
            <person name="Qiu L.-H."/>
            <person name="Gao Z.-H."/>
        </authorList>
    </citation>
    <scope>NUCLEOTIDE SEQUENCE [LARGE SCALE GENOMIC DNA]</scope>
    <source>
        <strain evidence="8 9">DHOA06</strain>
    </source>
</reference>
<dbReference type="Proteomes" id="UP000267077">
    <property type="component" value="Unassembled WGS sequence"/>
</dbReference>
<feature type="domain" description="HTH tetR-type" evidence="7">
    <location>
        <begin position="1"/>
        <end position="55"/>
    </location>
</feature>
<evidence type="ECO:0000259" key="7">
    <source>
        <dbReference type="PROSITE" id="PS50977"/>
    </source>
</evidence>
<proteinExistence type="predicted"/>
<keyword evidence="5" id="KW-0804">Transcription</keyword>
<dbReference type="AlphaFoldDB" id="A0A3S0RDX8"/>
<dbReference type="GO" id="GO:0045892">
    <property type="term" value="P:negative regulation of DNA-templated transcription"/>
    <property type="evidence" value="ECO:0007669"/>
    <property type="project" value="InterPro"/>
</dbReference>
<dbReference type="Gene3D" id="1.10.357.10">
    <property type="entry name" value="Tetracycline Repressor, domain 2"/>
    <property type="match status" value="1"/>
</dbReference>
<protein>
    <submittedName>
        <fullName evidence="8">TetR family transcriptional regulator</fullName>
    </submittedName>
</protein>
<keyword evidence="2" id="KW-0678">Repressor</keyword>
<dbReference type="SUPFAM" id="SSF46689">
    <property type="entry name" value="Homeodomain-like"/>
    <property type="match status" value="1"/>
</dbReference>
<dbReference type="PANTHER" id="PTHR30055:SF151">
    <property type="entry name" value="TRANSCRIPTIONAL REGULATORY PROTEIN"/>
    <property type="match status" value="1"/>
</dbReference>
<dbReference type="GO" id="GO:0046677">
    <property type="term" value="P:response to antibiotic"/>
    <property type="evidence" value="ECO:0007669"/>
    <property type="project" value="InterPro"/>
</dbReference>
<dbReference type="InterPro" id="IPR003012">
    <property type="entry name" value="Tet_transcr_reg_TetR"/>
</dbReference>
<dbReference type="InterPro" id="IPR009057">
    <property type="entry name" value="Homeodomain-like_sf"/>
</dbReference>
<comment type="function">
    <text evidence="1">TetR is the repressor of the tetracycline resistance element; its N-terminal region forms a helix-turn-helix structure and binds DNA. Binding of tetracycline to TetR reduces the repressor affinity for the tetracycline resistance gene (tetA) promoter operator sites.</text>
</comment>
<evidence type="ECO:0000256" key="5">
    <source>
        <dbReference type="ARBA" id="ARBA00023163"/>
    </source>
</evidence>
<comment type="caution">
    <text evidence="8">The sequence shown here is derived from an EMBL/GenBank/DDBJ whole genome shotgun (WGS) entry which is preliminary data.</text>
</comment>
<accession>A0A3S0RDX8</accession>
<name>A0A3S0RDX8_9GAMM</name>
<dbReference type="SUPFAM" id="SSF48498">
    <property type="entry name" value="Tetracyclin repressor-like, C-terminal domain"/>
    <property type="match status" value="1"/>
</dbReference>
<dbReference type="PANTHER" id="PTHR30055">
    <property type="entry name" value="HTH-TYPE TRANSCRIPTIONAL REGULATOR RUTR"/>
    <property type="match status" value="1"/>
</dbReference>
<sequence>MVRAGLKLLDESGLEGLTLRAIAAEMGVRAPTLYWRFKNKQDLVDEMASYVLVESTRTLETHPQPATWQGWVLAYAHGLRNTLLRYRDGARMVSGSRLTDTRVYASMEHALEMFQSNGIAPSDAVMCLGTVYSYVIGFTIEQQAVLSPKGERDPRYALSAREEMVDAERYPLSRSIGPDVFDNYDERFERAVRVITAGFEDEFAV</sequence>
<keyword evidence="9" id="KW-1185">Reference proteome</keyword>
<dbReference type="InterPro" id="IPR004111">
    <property type="entry name" value="Repressor_TetR_C"/>
</dbReference>
<dbReference type="PRINTS" id="PR00455">
    <property type="entry name" value="HTHTETR"/>
</dbReference>
<evidence type="ECO:0000256" key="1">
    <source>
        <dbReference type="ARBA" id="ARBA00002856"/>
    </source>
</evidence>
<dbReference type="Gene3D" id="1.10.10.60">
    <property type="entry name" value="Homeodomain-like"/>
    <property type="match status" value="1"/>
</dbReference>
<evidence type="ECO:0000256" key="6">
    <source>
        <dbReference type="PROSITE-ProRule" id="PRU00335"/>
    </source>
</evidence>
<keyword evidence="3" id="KW-0805">Transcription regulation</keyword>
<feature type="DNA-binding region" description="H-T-H motif" evidence="6">
    <location>
        <begin position="18"/>
        <end position="37"/>
    </location>
</feature>
<dbReference type="Pfam" id="PF02909">
    <property type="entry name" value="TetR_C_1"/>
    <property type="match status" value="1"/>
</dbReference>
<evidence type="ECO:0000313" key="8">
    <source>
        <dbReference type="EMBL" id="RUL63493.1"/>
    </source>
</evidence>
<evidence type="ECO:0000256" key="2">
    <source>
        <dbReference type="ARBA" id="ARBA00022491"/>
    </source>
</evidence>
<dbReference type="InterPro" id="IPR036271">
    <property type="entry name" value="Tet_transcr_reg_TetR-rel_C_sf"/>
</dbReference>
<dbReference type="GO" id="GO:0003700">
    <property type="term" value="F:DNA-binding transcription factor activity"/>
    <property type="evidence" value="ECO:0007669"/>
    <property type="project" value="TreeGrafter"/>
</dbReference>
<dbReference type="InterPro" id="IPR050109">
    <property type="entry name" value="HTH-type_TetR-like_transc_reg"/>
</dbReference>
<evidence type="ECO:0000313" key="9">
    <source>
        <dbReference type="Proteomes" id="UP000267077"/>
    </source>
</evidence>
<dbReference type="EMBL" id="RYZR01000006">
    <property type="protein sequence ID" value="RUL63493.1"/>
    <property type="molecule type" value="Genomic_DNA"/>
</dbReference>
<evidence type="ECO:0000256" key="4">
    <source>
        <dbReference type="ARBA" id="ARBA00023125"/>
    </source>
</evidence>
<dbReference type="PROSITE" id="PS50977">
    <property type="entry name" value="HTH_TETR_2"/>
    <property type="match status" value="1"/>
</dbReference>
<dbReference type="OrthoDB" id="4541465at2"/>
<dbReference type="Pfam" id="PF00440">
    <property type="entry name" value="TetR_N"/>
    <property type="match status" value="1"/>
</dbReference>
<dbReference type="GO" id="GO:0000976">
    <property type="term" value="F:transcription cis-regulatory region binding"/>
    <property type="evidence" value="ECO:0007669"/>
    <property type="project" value="TreeGrafter"/>
</dbReference>
<dbReference type="InterPro" id="IPR001647">
    <property type="entry name" value="HTH_TetR"/>
</dbReference>
<keyword evidence="4 6" id="KW-0238">DNA-binding</keyword>
<evidence type="ECO:0000256" key="3">
    <source>
        <dbReference type="ARBA" id="ARBA00023015"/>
    </source>
</evidence>